<dbReference type="SUPFAM" id="SSF160246">
    <property type="entry name" value="EspE N-terminal domain-like"/>
    <property type="match status" value="1"/>
</dbReference>
<organism evidence="2 3">
    <name type="scientific">Herpetosiphon geysericola</name>
    <dbReference type="NCBI Taxonomy" id="70996"/>
    <lineage>
        <taxon>Bacteria</taxon>
        <taxon>Bacillati</taxon>
        <taxon>Chloroflexota</taxon>
        <taxon>Chloroflexia</taxon>
        <taxon>Herpetosiphonales</taxon>
        <taxon>Herpetosiphonaceae</taxon>
        <taxon>Herpetosiphon</taxon>
    </lineage>
</organism>
<evidence type="ECO:0000313" key="2">
    <source>
        <dbReference type="EMBL" id="KPL90551.1"/>
    </source>
</evidence>
<protein>
    <recommendedName>
        <fullName evidence="1">PatA-like N-terminal domain-containing protein</fullName>
    </recommendedName>
</protein>
<dbReference type="AlphaFoldDB" id="A0A0P6YJ13"/>
<dbReference type="EMBL" id="LGKP01000011">
    <property type="protein sequence ID" value="KPL90551.1"/>
    <property type="molecule type" value="Genomic_DNA"/>
</dbReference>
<dbReference type="OrthoDB" id="148348at2"/>
<proteinExistence type="predicted"/>
<gene>
    <name evidence="2" type="ORF">SE18_05525</name>
</gene>
<dbReference type="InterPro" id="IPR037257">
    <property type="entry name" value="T2SS_E_N_sf"/>
</dbReference>
<dbReference type="PANTHER" id="PTHR36304:SF4">
    <property type="entry name" value="DUF4388 DOMAIN-CONTAINING PROTEIN"/>
    <property type="match status" value="1"/>
</dbReference>
<feature type="domain" description="PatA-like N-terminal" evidence="1">
    <location>
        <begin position="5"/>
        <end position="81"/>
    </location>
</feature>
<name>A0A0P6YJ13_9CHLR</name>
<feature type="domain" description="PatA-like N-terminal" evidence="1">
    <location>
        <begin position="85"/>
        <end position="161"/>
    </location>
</feature>
<sequence length="273" mass="30445">MALVGNLRDFALADFLYLIDRGYKTGSLQLNRQSAAATLYFEKGKLLYAAQAQERESLGEMLQRTGKLTPQQVQQAVQLQQTDGNQSLGTVLVEHDIITREDLQRHIQTHIEETVYSLFGWPDGEFCFNAGVKLDRDDVQSPVPLGVENLIMEGVRRVDEWGRIKDHIPNTDMIARFVDQPLEKAKSINLTPDEWRIFARINGKDSIKEVISRTGLSEFDVSRIVYGFISAGLVEVTRPRPPVPATGRAGAGAAAGAPKRSLVSRIINRIRGM</sequence>
<accession>A0A0P6YJ13</accession>
<dbReference type="PANTHER" id="PTHR36304">
    <property type="entry name" value="DOMAIN GTPASE-ACTIVATING PROTEIN, PUTATIVE-RELATED-RELATED"/>
    <property type="match status" value="1"/>
</dbReference>
<dbReference type="STRING" id="70996.SE18_05525"/>
<dbReference type="Pfam" id="PF14332">
    <property type="entry name" value="DUF4388"/>
    <property type="match status" value="2"/>
</dbReference>
<dbReference type="InterPro" id="IPR025497">
    <property type="entry name" value="PatA-like_N"/>
</dbReference>
<dbReference type="Proteomes" id="UP000050277">
    <property type="component" value="Unassembled WGS sequence"/>
</dbReference>
<keyword evidence="3" id="KW-1185">Reference proteome</keyword>
<comment type="caution">
    <text evidence="2">The sequence shown here is derived from an EMBL/GenBank/DDBJ whole genome shotgun (WGS) entry which is preliminary data.</text>
</comment>
<dbReference type="RefSeq" id="WP_054533429.1">
    <property type="nucleotide sequence ID" value="NZ_LGKP01000011.1"/>
</dbReference>
<reference evidence="2 3" key="1">
    <citation type="submission" date="2015-07" db="EMBL/GenBank/DDBJ databases">
        <title>Whole genome sequence of Herpetosiphon geysericola DSM 7119.</title>
        <authorList>
            <person name="Hemp J."/>
            <person name="Ward L.M."/>
            <person name="Pace L.A."/>
            <person name="Fischer W.W."/>
        </authorList>
    </citation>
    <scope>NUCLEOTIDE SEQUENCE [LARGE SCALE GENOMIC DNA]</scope>
    <source>
        <strain evidence="2 3">DSM 7119</strain>
    </source>
</reference>
<evidence type="ECO:0000313" key="3">
    <source>
        <dbReference type="Proteomes" id="UP000050277"/>
    </source>
</evidence>
<evidence type="ECO:0000259" key="1">
    <source>
        <dbReference type="Pfam" id="PF14332"/>
    </source>
</evidence>